<dbReference type="AlphaFoldDB" id="A0ABD1A9F9"/>
<feature type="domain" description="Reverse transcriptase Ty1/copia-type" evidence="1">
    <location>
        <begin position="11"/>
        <end position="83"/>
    </location>
</feature>
<reference evidence="2 3" key="1">
    <citation type="submission" date="2024-04" db="EMBL/GenBank/DDBJ databases">
        <title>Genome assembly C_amara_ONT_v2.</title>
        <authorList>
            <person name="Yant L."/>
            <person name="Moore C."/>
            <person name="Slenker M."/>
        </authorList>
    </citation>
    <scope>NUCLEOTIDE SEQUENCE [LARGE SCALE GENOMIC DNA]</scope>
    <source>
        <tissue evidence="2">Leaf</tissue>
    </source>
</reference>
<accession>A0ABD1A9F9</accession>
<proteinExistence type="predicted"/>
<evidence type="ECO:0000313" key="3">
    <source>
        <dbReference type="Proteomes" id="UP001558713"/>
    </source>
</evidence>
<evidence type="ECO:0000259" key="1">
    <source>
        <dbReference type="Pfam" id="PF07727"/>
    </source>
</evidence>
<comment type="caution">
    <text evidence="2">The sequence shown here is derived from an EMBL/GenBank/DDBJ whole genome shotgun (WGS) entry which is preliminary data.</text>
</comment>
<evidence type="ECO:0000313" key="2">
    <source>
        <dbReference type="EMBL" id="KAL1203433.1"/>
    </source>
</evidence>
<dbReference type="Proteomes" id="UP001558713">
    <property type="component" value="Unassembled WGS sequence"/>
</dbReference>
<keyword evidence="3" id="KW-1185">Reference proteome</keyword>
<gene>
    <name evidence="2" type="ORF">V5N11_014359</name>
</gene>
<dbReference type="InterPro" id="IPR013103">
    <property type="entry name" value="RVT_2"/>
</dbReference>
<sequence length="94" mass="10841">MLEEIESMVKNDTWDEIDKPSKKKIVGCRWVYTIKYTSTGKIERYKARLVAKGYTQKHGVDYTETFAPVAKLHSVRVLLSIATNLLVGTFGRWM</sequence>
<dbReference type="Pfam" id="PF07727">
    <property type="entry name" value="RVT_2"/>
    <property type="match status" value="1"/>
</dbReference>
<name>A0ABD1A9F9_CARAN</name>
<dbReference type="EMBL" id="JBANAX010000557">
    <property type="protein sequence ID" value="KAL1203433.1"/>
    <property type="molecule type" value="Genomic_DNA"/>
</dbReference>
<organism evidence="2 3">
    <name type="scientific">Cardamine amara subsp. amara</name>
    <dbReference type="NCBI Taxonomy" id="228776"/>
    <lineage>
        <taxon>Eukaryota</taxon>
        <taxon>Viridiplantae</taxon>
        <taxon>Streptophyta</taxon>
        <taxon>Embryophyta</taxon>
        <taxon>Tracheophyta</taxon>
        <taxon>Spermatophyta</taxon>
        <taxon>Magnoliopsida</taxon>
        <taxon>eudicotyledons</taxon>
        <taxon>Gunneridae</taxon>
        <taxon>Pentapetalae</taxon>
        <taxon>rosids</taxon>
        <taxon>malvids</taxon>
        <taxon>Brassicales</taxon>
        <taxon>Brassicaceae</taxon>
        <taxon>Cardamineae</taxon>
        <taxon>Cardamine</taxon>
    </lineage>
</organism>
<protein>
    <submittedName>
        <fullName evidence="2">Retrovirus-related Pol polyprotein from transposon RE1</fullName>
    </submittedName>
</protein>